<keyword evidence="4" id="KW-1185">Reference proteome</keyword>
<reference evidence="2" key="3">
    <citation type="submission" date="2022-12" db="EMBL/GenBank/DDBJ databases">
        <authorList>
            <person name="Sun Q."/>
            <person name="Kim S."/>
        </authorList>
    </citation>
    <scope>NUCLEOTIDE SEQUENCE</scope>
    <source>
        <strain evidence="2">KCTC 12343</strain>
    </source>
</reference>
<evidence type="ECO:0000313" key="4">
    <source>
        <dbReference type="Proteomes" id="UP000292307"/>
    </source>
</evidence>
<evidence type="ECO:0000313" key="5">
    <source>
        <dbReference type="Proteomes" id="UP000628442"/>
    </source>
</evidence>
<dbReference type="SUPFAM" id="SSF160631">
    <property type="entry name" value="SMI1/KNR4-like"/>
    <property type="match status" value="1"/>
</dbReference>
<dbReference type="InterPro" id="IPR037883">
    <property type="entry name" value="Knr4/Smi1-like_sf"/>
</dbReference>
<proteinExistence type="predicted"/>
<dbReference type="OrthoDB" id="9020242at2"/>
<reference evidence="2" key="1">
    <citation type="journal article" date="2014" name="Int. J. Syst. Evol. Microbiol.">
        <title>Complete genome sequence of Corynebacterium casei LMG S-19264T (=DSM 44701T), isolated from a smear-ripened cheese.</title>
        <authorList>
            <consortium name="US DOE Joint Genome Institute (JGI-PGF)"/>
            <person name="Walter F."/>
            <person name="Albersmeier A."/>
            <person name="Kalinowski J."/>
            <person name="Ruckert C."/>
        </authorList>
    </citation>
    <scope>NUCLEOTIDE SEQUENCE</scope>
    <source>
        <strain evidence="2">KCTC 12343</strain>
    </source>
</reference>
<evidence type="ECO:0000313" key="3">
    <source>
        <dbReference type="EMBL" id="QBH99497.1"/>
    </source>
</evidence>
<accession>A0A411WS78</accession>
<gene>
    <name evidence="3" type="ORF">EYF70_00575</name>
    <name evidence="2" type="ORF">GCM10007387_29160</name>
</gene>
<dbReference type="AlphaFoldDB" id="A0A411WS78"/>
<reference evidence="3 4" key="2">
    <citation type="submission" date="2019-02" db="EMBL/GenBank/DDBJ databases">
        <title>Draft Genome Sequences of Six Type Strains of the Genus Massilia.</title>
        <authorList>
            <person name="Miess H."/>
            <person name="Frediansyhah A."/>
            <person name="Gross H."/>
        </authorList>
    </citation>
    <scope>NUCLEOTIDE SEQUENCE [LARGE SCALE GENOMIC DNA]</scope>
    <source>
        <strain evidence="3 4">DSM 17472</strain>
    </source>
</reference>
<dbReference type="Pfam" id="PF09346">
    <property type="entry name" value="SMI1_KNR4"/>
    <property type="match status" value="1"/>
</dbReference>
<feature type="domain" description="Knr4/Smi1-like" evidence="1">
    <location>
        <begin position="31"/>
        <end position="137"/>
    </location>
</feature>
<evidence type="ECO:0000259" key="1">
    <source>
        <dbReference type="Pfam" id="PF09346"/>
    </source>
</evidence>
<dbReference type="Proteomes" id="UP000628442">
    <property type="component" value="Unassembled WGS sequence"/>
</dbReference>
<evidence type="ECO:0000313" key="2">
    <source>
        <dbReference type="EMBL" id="GGY45322.1"/>
    </source>
</evidence>
<sequence length="152" mass="17632">MIPARVRAFLAKETGDVLRDDRPSALHMLRRLGVDASTEFGEFYLTYQGNFISPRVVAELLDIEGPQIPAIPDQTDYVRDRYRFPEKFLALTSDESEGMYLFDREDGTVHDFDLCEYDDFVKGRVPARWKSFNAFLSWYFDEECNAPGRDPD</sequence>
<dbReference type="EMBL" id="CP036401">
    <property type="protein sequence ID" value="QBH99497.1"/>
    <property type="molecule type" value="Genomic_DNA"/>
</dbReference>
<name>A0A411WS78_9BURK</name>
<dbReference type="Gene3D" id="3.40.1580.10">
    <property type="entry name" value="SMI1/KNR4-like"/>
    <property type="match status" value="1"/>
</dbReference>
<dbReference type="EMBL" id="BMWV01000006">
    <property type="protein sequence ID" value="GGY45322.1"/>
    <property type="molecule type" value="Genomic_DNA"/>
</dbReference>
<protein>
    <submittedName>
        <fullName evidence="3">SMI1/KNR4 family protein</fullName>
    </submittedName>
</protein>
<dbReference type="RefSeq" id="WP_131143653.1">
    <property type="nucleotide sequence ID" value="NZ_BMWV01000006.1"/>
</dbReference>
<dbReference type="Proteomes" id="UP000292307">
    <property type="component" value="Chromosome"/>
</dbReference>
<organism evidence="2 5">
    <name type="scientific">Pseudoduganella albidiflava</name>
    <dbReference type="NCBI Taxonomy" id="321983"/>
    <lineage>
        <taxon>Bacteria</taxon>
        <taxon>Pseudomonadati</taxon>
        <taxon>Pseudomonadota</taxon>
        <taxon>Betaproteobacteria</taxon>
        <taxon>Burkholderiales</taxon>
        <taxon>Oxalobacteraceae</taxon>
        <taxon>Telluria group</taxon>
        <taxon>Pseudoduganella</taxon>
    </lineage>
</organism>
<dbReference type="InterPro" id="IPR018958">
    <property type="entry name" value="Knr4/Smi1-like_dom"/>
</dbReference>